<keyword evidence="5" id="KW-1185">Reference proteome</keyword>
<dbReference type="CDD" id="cd04764">
    <property type="entry name" value="HTH_MlrA-like_sg1"/>
    <property type="match status" value="1"/>
</dbReference>
<evidence type="ECO:0000256" key="1">
    <source>
        <dbReference type="ARBA" id="ARBA00023125"/>
    </source>
</evidence>
<dbReference type="Gene3D" id="1.10.1660.10">
    <property type="match status" value="1"/>
</dbReference>
<evidence type="ECO:0000256" key="2">
    <source>
        <dbReference type="SAM" id="Coils"/>
    </source>
</evidence>
<evidence type="ECO:0000259" key="3">
    <source>
        <dbReference type="PROSITE" id="PS50937"/>
    </source>
</evidence>
<dbReference type="PANTHER" id="PTHR30204">
    <property type="entry name" value="REDOX-CYCLING DRUG-SENSING TRANSCRIPTIONAL ACTIVATOR SOXR"/>
    <property type="match status" value="1"/>
</dbReference>
<organism evidence="4 5">
    <name type="scientific">Gottschalkia purinilytica</name>
    <name type="common">Clostridium purinilyticum</name>
    <dbReference type="NCBI Taxonomy" id="1503"/>
    <lineage>
        <taxon>Bacteria</taxon>
        <taxon>Bacillati</taxon>
        <taxon>Bacillota</taxon>
        <taxon>Tissierellia</taxon>
        <taxon>Tissierellales</taxon>
        <taxon>Gottschalkiaceae</taxon>
        <taxon>Gottschalkia</taxon>
    </lineage>
</organism>
<sequence>MFDAEKEYSISEISEVTGYPTHVLRYYEKEFDLKIPRNESNHRYYTYKEIETFNYIKTLQEKGFTNKQIKLILDSPEMILNEEEVSVTSLMKKDSDLTLNYEDMFDFLKEIIVDELHPKLLERENQSVEAISDLKEEIIQLRTEINSKERDVLICENAKLKMQIKEKAYEMAQMNEELRREKESKKGFFKRLFKSKK</sequence>
<dbReference type="InterPro" id="IPR047057">
    <property type="entry name" value="MerR_fam"/>
</dbReference>
<proteinExistence type="predicted"/>
<dbReference type="PANTHER" id="PTHR30204:SF15">
    <property type="entry name" value="BLL5018 PROTEIN"/>
    <property type="match status" value="1"/>
</dbReference>
<evidence type="ECO:0000313" key="5">
    <source>
        <dbReference type="Proteomes" id="UP000037267"/>
    </source>
</evidence>
<dbReference type="RefSeq" id="WP_050355023.1">
    <property type="nucleotide sequence ID" value="NZ_LGSS01000005.1"/>
</dbReference>
<dbReference type="GO" id="GO:0003700">
    <property type="term" value="F:DNA-binding transcription factor activity"/>
    <property type="evidence" value="ECO:0007669"/>
    <property type="project" value="InterPro"/>
</dbReference>
<comment type="caution">
    <text evidence="4">The sequence shown here is derived from an EMBL/GenBank/DDBJ whole genome shotgun (WGS) entry which is preliminary data.</text>
</comment>
<dbReference type="PATRIC" id="fig|1503.3.peg.2785"/>
<feature type="domain" description="HTH merR-type" evidence="3">
    <location>
        <begin position="7"/>
        <end position="75"/>
    </location>
</feature>
<dbReference type="Proteomes" id="UP000037267">
    <property type="component" value="Unassembled WGS sequence"/>
</dbReference>
<dbReference type="SMART" id="SM00422">
    <property type="entry name" value="HTH_MERR"/>
    <property type="match status" value="1"/>
</dbReference>
<keyword evidence="2" id="KW-0175">Coiled coil</keyword>
<reference evidence="5" key="1">
    <citation type="submission" date="2015-07" db="EMBL/GenBank/DDBJ databases">
        <title>Draft genome sequence of the purine-degrading Gottschalkia purinilyticum DSM 1384 (formerly Clostridium purinilyticum).</title>
        <authorList>
            <person name="Poehlein A."/>
            <person name="Schiel-Bengelsdorf B."/>
            <person name="Bengelsdorf F.R."/>
            <person name="Daniel R."/>
            <person name="Duerre P."/>
        </authorList>
    </citation>
    <scope>NUCLEOTIDE SEQUENCE [LARGE SCALE GENOMIC DNA]</scope>
    <source>
        <strain evidence="5">DSM 1384</strain>
    </source>
</reference>
<gene>
    <name evidence="4" type="primary">merR</name>
    <name evidence="4" type="ORF">CLPU_5c02560</name>
</gene>
<dbReference type="InterPro" id="IPR000551">
    <property type="entry name" value="MerR-type_HTH_dom"/>
</dbReference>
<evidence type="ECO:0000313" key="4">
    <source>
        <dbReference type="EMBL" id="KNF08949.1"/>
    </source>
</evidence>
<feature type="coiled-coil region" evidence="2">
    <location>
        <begin position="131"/>
        <end position="184"/>
    </location>
</feature>
<dbReference type="SUPFAM" id="SSF46955">
    <property type="entry name" value="Putative DNA-binding domain"/>
    <property type="match status" value="1"/>
</dbReference>
<dbReference type="InterPro" id="IPR009061">
    <property type="entry name" value="DNA-bd_dom_put_sf"/>
</dbReference>
<dbReference type="PROSITE" id="PS50937">
    <property type="entry name" value="HTH_MERR_2"/>
    <property type="match status" value="1"/>
</dbReference>
<dbReference type="AlphaFoldDB" id="A0A0L0WBP9"/>
<accession>A0A0L0WBP9</accession>
<dbReference type="STRING" id="1503.CLPU_5c02560"/>
<keyword evidence="1" id="KW-0238">DNA-binding</keyword>
<name>A0A0L0WBP9_GOTPU</name>
<protein>
    <submittedName>
        <fullName evidence="4">Regulatory protein MerR</fullName>
    </submittedName>
</protein>
<dbReference type="OrthoDB" id="9811174at2"/>
<dbReference type="Pfam" id="PF13411">
    <property type="entry name" value="MerR_1"/>
    <property type="match status" value="1"/>
</dbReference>
<dbReference type="EMBL" id="LGSS01000005">
    <property type="protein sequence ID" value="KNF08949.1"/>
    <property type="molecule type" value="Genomic_DNA"/>
</dbReference>
<dbReference type="GO" id="GO:0003677">
    <property type="term" value="F:DNA binding"/>
    <property type="evidence" value="ECO:0007669"/>
    <property type="project" value="UniProtKB-KW"/>
</dbReference>